<sequence>MLFLPKYQRGIEITDLEVQNKCLLSKWLHKLQNKDGELHQLLRKKYNKTIVEPGNSHFCPSLMKVHDCSLNLSTFKGTQCRFLDDRCLGKALVVENLTKWNELVAKIAFVQFDNQHDSIKWALSRQGTFLRTIYVSLLCEPNSYTSKQIFVKVETTFEN</sequence>
<evidence type="ECO:0000313" key="1">
    <source>
        <dbReference type="EMBL" id="WVZ81399.1"/>
    </source>
</evidence>
<dbReference type="AlphaFoldDB" id="A0AAQ3TZB7"/>
<name>A0AAQ3TZB7_PASNO</name>
<reference evidence="1 2" key="1">
    <citation type="submission" date="2024-02" db="EMBL/GenBank/DDBJ databases">
        <title>High-quality chromosome-scale genome assembly of Pensacola bahiagrass (Paspalum notatum Flugge var. saurae).</title>
        <authorList>
            <person name="Vega J.M."/>
            <person name="Podio M."/>
            <person name="Orjuela J."/>
            <person name="Siena L.A."/>
            <person name="Pessino S.C."/>
            <person name="Combes M.C."/>
            <person name="Mariac C."/>
            <person name="Albertini E."/>
            <person name="Pupilli F."/>
            <person name="Ortiz J.P.A."/>
            <person name="Leblanc O."/>
        </authorList>
    </citation>
    <scope>NUCLEOTIDE SEQUENCE [LARGE SCALE GENOMIC DNA]</scope>
    <source>
        <strain evidence="1">R1</strain>
        <tissue evidence="1">Leaf</tissue>
    </source>
</reference>
<protein>
    <submittedName>
        <fullName evidence="1">Uncharacterized protein</fullName>
    </submittedName>
</protein>
<dbReference type="EMBL" id="CP144750">
    <property type="protein sequence ID" value="WVZ81399.1"/>
    <property type="molecule type" value="Genomic_DNA"/>
</dbReference>
<accession>A0AAQ3TZB7</accession>
<proteinExistence type="predicted"/>
<keyword evidence="2" id="KW-1185">Reference proteome</keyword>
<organism evidence="1 2">
    <name type="scientific">Paspalum notatum var. saurae</name>
    <dbReference type="NCBI Taxonomy" id="547442"/>
    <lineage>
        <taxon>Eukaryota</taxon>
        <taxon>Viridiplantae</taxon>
        <taxon>Streptophyta</taxon>
        <taxon>Embryophyta</taxon>
        <taxon>Tracheophyta</taxon>
        <taxon>Spermatophyta</taxon>
        <taxon>Magnoliopsida</taxon>
        <taxon>Liliopsida</taxon>
        <taxon>Poales</taxon>
        <taxon>Poaceae</taxon>
        <taxon>PACMAD clade</taxon>
        <taxon>Panicoideae</taxon>
        <taxon>Andropogonodae</taxon>
        <taxon>Paspaleae</taxon>
        <taxon>Paspalinae</taxon>
        <taxon>Paspalum</taxon>
    </lineage>
</organism>
<gene>
    <name evidence="1" type="ORF">U9M48_028779</name>
</gene>
<evidence type="ECO:0000313" key="2">
    <source>
        <dbReference type="Proteomes" id="UP001341281"/>
    </source>
</evidence>
<dbReference type="Proteomes" id="UP001341281">
    <property type="component" value="Chromosome 06"/>
</dbReference>